<gene>
    <name evidence="1" type="ORF">EBO15_35350</name>
</gene>
<protein>
    <submittedName>
        <fullName evidence="1">Uncharacterized protein</fullName>
    </submittedName>
</protein>
<proteinExistence type="predicted"/>
<name>A0A3M2LNC4_9ACTN</name>
<dbReference type="EMBL" id="RFFG01000103">
    <property type="protein sequence ID" value="RMI37585.1"/>
    <property type="molecule type" value="Genomic_DNA"/>
</dbReference>
<evidence type="ECO:0000313" key="2">
    <source>
        <dbReference type="Proteomes" id="UP000282674"/>
    </source>
</evidence>
<dbReference type="Proteomes" id="UP000282674">
    <property type="component" value="Unassembled WGS sequence"/>
</dbReference>
<dbReference type="AlphaFoldDB" id="A0A3M2LNC4"/>
<evidence type="ECO:0000313" key="1">
    <source>
        <dbReference type="EMBL" id="RMI37585.1"/>
    </source>
</evidence>
<reference evidence="1 2" key="1">
    <citation type="submission" date="2018-10" db="EMBL/GenBank/DDBJ databases">
        <title>Isolation from soil.</title>
        <authorList>
            <person name="Hu J."/>
        </authorList>
    </citation>
    <scope>NUCLEOTIDE SEQUENCE [LARGE SCALE GENOMIC DNA]</scope>
    <source>
        <strain evidence="1 2">NEAU-Ht49</strain>
    </source>
</reference>
<organism evidence="1 2">
    <name type="scientific">Actinomadura harenae</name>
    <dbReference type="NCBI Taxonomy" id="2483351"/>
    <lineage>
        <taxon>Bacteria</taxon>
        <taxon>Bacillati</taxon>
        <taxon>Actinomycetota</taxon>
        <taxon>Actinomycetes</taxon>
        <taxon>Streptosporangiales</taxon>
        <taxon>Thermomonosporaceae</taxon>
        <taxon>Actinomadura</taxon>
    </lineage>
</organism>
<sequence>RAAASTRPPGPDGPAAGPVRRVLRAASAAPDRLLPGARIRVHTRVRPRLTVSLGSFAYACGRTFAQVRSLGVAPSP</sequence>
<keyword evidence="2" id="KW-1185">Reference proteome</keyword>
<dbReference type="RefSeq" id="WP_158628446.1">
    <property type="nucleotide sequence ID" value="NZ_RFFG01000103.1"/>
</dbReference>
<comment type="caution">
    <text evidence="1">The sequence shown here is derived from an EMBL/GenBank/DDBJ whole genome shotgun (WGS) entry which is preliminary data.</text>
</comment>
<accession>A0A3M2LNC4</accession>
<feature type="non-terminal residue" evidence="1">
    <location>
        <position position="1"/>
    </location>
</feature>